<sequence length="108" mass="12638">MTNQIKAAIGIATISAQGILFNGRVYTNRAVIKKRWFVLAREEGEWMIPVVYLHNYHEAIIIISLKHQEVSLATWVNVRNLNMNEVEHYHEQLNQLKELKNNITKQIK</sequence>
<accession>A0A0M9BR83</accession>
<gene>
    <name evidence="1" type="ORF">AMS66_09900</name>
</gene>
<proteinExistence type="predicted"/>
<organism evidence="1 2">
    <name type="scientific">Paenibacillus xylanivorans</name>
    <dbReference type="NCBI Taxonomy" id="1705561"/>
    <lineage>
        <taxon>Bacteria</taxon>
        <taxon>Bacillati</taxon>
        <taxon>Bacillota</taxon>
        <taxon>Bacilli</taxon>
        <taxon>Bacillales</taxon>
        <taxon>Paenibacillaceae</taxon>
        <taxon>Paenibacillus</taxon>
    </lineage>
</organism>
<dbReference type="PATRIC" id="fig|1705561.3.peg.1828"/>
<comment type="caution">
    <text evidence="1">The sequence shown here is derived from an EMBL/GenBank/DDBJ whole genome shotgun (WGS) entry which is preliminary data.</text>
</comment>
<reference evidence="1 2" key="1">
    <citation type="submission" date="2015-08" db="EMBL/GenBank/DDBJ databases">
        <title>Draft genome sequence of cellulolytic and xylanolytic Paenibacillus sp. A59, isolated from a decaying forest soil from Patagonia, Argentina.</title>
        <authorList>
            <person name="Ghio S."/>
            <person name="Caceres A.M."/>
            <person name="Talia P."/>
            <person name="Grasso D."/>
            <person name="Campos E."/>
        </authorList>
    </citation>
    <scope>NUCLEOTIDE SEQUENCE [LARGE SCALE GENOMIC DNA]</scope>
    <source>
        <strain evidence="1 2">A59</strain>
    </source>
</reference>
<dbReference type="Proteomes" id="UP000037688">
    <property type="component" value="Unassembled WGS sequence"/>
</dbReference>
<keyword evidence="2" id="KW-1185">Reference proteome</keyword>
<dbReference type="EMBL" id="LITU01000051">
    <property type="protein sequence ID" value="KOY16706.1"/>
    <property type="molecule type" value="Genomic_DNA"/>
</dbReference>
<evidence type="ECO:0000313" key="2">
    <source>
        <dbReference type="Proteomes" id="UP000037688"/>
    </source>
</evidence>
<name>A0A0M9BR83_9BACL</name>
<dbReference type="AlphaFoldDB" id="A0A0M9BR83"/>
<evidence type="ECO:0000313" key="1">
    <source>
        <dbReference type="EMBL" id="KOY16706.1"/>
    </source>
</evidence>
<protein>
    <submittedName>
        <fullName evidence="1">Uncharacterized protein</fullName>
    </submittedName>
</protein>